<dbReference type="InterPro" id="IPR016024">
    <property type="entry name" value="ARM-type_fold"/>
</dbReference>
<evidence type="ECO:0000313" key="7">
    <source>
        <dbReference type="Proteomes" id="UP000053424"/>
    </source>
</evidence>
<gene>
    <name evidence="6" type="ORF">M413DRAFT_441578</name>
</gene>
<evidence type="ECO:0000256" key="1">
    <source>
        <dbReference type="ARBA" id="ARBA00004123"/>
    </source>
</evidence>
<comment type="subcellular location">
    <subcellularLocation>
        <location evidence="1">Nucleus</location>
    </subcellularLocation>
</comment>
<keyword evidence="7" id="KW-1185">Reference proteome</keyword>
<dbReference type="OrthoDB" id="27483at2759"/>
<sequence length="1209" mass="133848">MNGPASAPSLSQSLLQSSENSAAGPVDTIGAGSTTVSDPQIQDSSSSIDRHLDSPPATIIIPNGLSASDTQKPATSSQPEGGLVEIAEVIDNRQDKGGAEKEGPQAEPLTIKEEGEVLLEAAINGQIELLEHTPESGAGAGVGGLIVTEEAQDWVPDGDHELKRVKVYELVGSQWMDQGTAFCFGQFSNETNDALLIARSERNYNEVILSTAIRSNDVYQRQQETLIVWTEPDGVDYALSFQDPEGCLEVWNFIQEVQRHMNTSDDPTNISAPLLGSDSVTTTSIIRSGHLPTPQLGIITEIERAIKTLARTQLVKERICEYIQQEDYIKSLIEVMHMAEDLESLENLHALCSLMQTILMLNDHTMYEHILDDDIFFGVVGMLEYDPDFPGHKANYRDFLHNIAQFHQPIPMRDIAIQRKIHHTYRLQFLKDVVLARALDDSTFNVLNSSIIFNQIDIITHIQQDQFFLRDVVRLFVDEEVLASGARRIVFQGQQIQPSIHPQPHASSQHMVISLNGNGDNMSNKPDPASMEVDQNPPATSSPKPVNGVGTVTAVNGRGAIRSTSSAIPPTGELTAEDFALRREVIMLLQQLCIMGKNVQMPARMALFRTLVDRGVLFATQWALSLSEKDEANKPMISAAGEVLSALLAHGLNGVRGHVLKQVNGMEKEREAAKKGADRAESMLEMACRILATSKDLTIQSQMGDALKVWMDIPSLDSIPAGASEAAGPKPLPIIRKDDPGTERYMEYFYKECINTLLKPLFDLPEWRNLKEPLLPLTREETNRCVYLCDLLYNFLQQHAFRSHFHVMSSDILSRVATLFKAKDKHLRHSAFRIFRLLLKQGNPNSHAQVMKQDILKPILDLTVQESLRDNLLSCSCQEYFEHMRKENIKEMIKFCMTRHQSEIQKLAKSPLGGQRFELFIRRYEMNIAPLPEESTPDKSTDDRLWLDASRDAEEDYFNADDDDDEILPTISQQQQLLRSSPLNNTGLKRKRRPGITSQPKGYRPPLKTPKLGGPLVDYDDDEDGSPAPQASGSTSPPPNKVTFSFRSRSASPSPSTPPLSAVPIPSPTSGPPPKRATKEEDEEDNILESLARNTRARSQSPSPSLGPMRPSEKRRRTDEDDDDELLMRLTKSSKKPDLGHQNENSPSIAVRAKNGDDPPAKKIKVKFGAGSLAVASAPQPTATTTTTTTPTTNCSTLSEQGKKDGDTG</sequence>
<feature type="region of interest" description="Disordered" evidence="3">
    <location>
        <begin position="973"/>
        <end position="1209"/>
    </location>
</feature>
<evidence type="ECO:0000256" key="3">
    <source>
        <dbReference type="SAM" id="MobiDB-lite"/>
    </source>
</evidence>
<feature type="compositionally biased region" description="Low complexity" evidence="3">
    <location>
        <begin position="1"/>
        <end position="18"/>
    </location>
</feature>
<evidence type="ECO:0000313" key="6">
    <source>
        <dbReference type="EMBL" id="KIM46489.1"/>
    </source>
</evidence>
<name>A0A0C3CQW3_HEBCY</name>
<feature type="compositionally biased region" description="Polar residues" evidence="3">
    <location>
        <begin position="65"/>
        <end position="79"/>
    </location>
</feature>
<feature type="compositionally biased region" description="Low complexity" evidence="3">
    <location>
        <begin position="1043"/>
        <end position="1064"/>
    </location>
</feature>
<accession>A0A0C3CQW3</accession>
<feature type="compositionally biased region" description="Low complexity" evidence="3">
    <location>
        <begin position="1005"/>
        <end position="1016"/>
    </location>
</feature>
<feature type="region of interest" description="Disordered" evidence="3">
    <location>
        <begin position="519"/>
        <end position="548"/>
    </location>
</feature>
<dbReference type="Pfam" id="PF22972">
    <property type="entry name" value="EVH1_PP4R3"/>
    <property type="match status" value="1"/>
</dbReference>
<evidence type="ECO:0000259" key="4">
    <source>
        <dbReference type="Pfam" id="PF04802"/>
    </source>
</evidence>
<dbReference type="GO" id="GO:0030289">
    <property type="term" value="C:protein phosphatase 4 complex"/>
    <property type="evidence" value="ECO:0007669"/>
    <property type="project" value="TreeGrafter"/>
</dbReference>
<dbReference type="InterPro" id="IPR011993">
    <property type="entry name" value="PH-like_dom_sf"/>
</dbReference>
<feature type="compositionally biased region" description="Low complexity" evidence="3">
    <location>
        <begin position="37"/>
        <end position="47"/>
    </location>
</feature>
<organism evidence="6 7">
    <name type="scientific">Hebeloma cylindrosporum</name>
    <dbReference type="NCBI Taxonomy" id="76867"/>
    <lineage>
        <taxon>Eukaryota</taxon>
        <taxon>Fungi</taxon>
        <taxon>Dikarya</taxon>
        <taxon>Basidiomycota</taxon>
        <taxon>Agaricomycotina</taxon>
        <taxon>Agaricomycetes</taxon>
        <taxon>Agaricomycetidae</taxon>
        <taxon>Agaricales</taxon>
        <taxon>Agaricineae</taxon>
        <taxon>Hymenogastraceae</taxon>
        <taxon>Hebeloma</taxon>
    </lineage>
</organism>
<dbReference type="InterPro" id="IPR051137">
    <property type="entry name" value="PP4R3-like"/>
</dbReference>
<dbReference type="Proteomes" id="UP000053424">
    <property type="component" value="Unassembled WGS sequence"/>
</dbReference>
<proteinExistence type="predicted"/>
<dbReference type="PANTHER" id="PTHR23318:SF0">
    <property type="entry name" value="SERINE_THREONINE-PROTEIN PHOSPHATASE 4 REGULATORY SUBUNIT 3"/>
    <property type="match status" value="1"/>
</dbReference>
<dbReference type="SUPFAM" id="SSF48371">
    <property type="entry name" value="ARM repeat"/>
    <property type="match status" value="1"/>
</dbReference>
<evidence type="ECO:0000256" key="2">
    <source>
        <dbReference type="ARBA" id="ARBA00023242"/>
    </source>
</evidence>
<reference evidence="6 7" key="1">
    <citation type="submission" date="2014-04" db="EMBL/GenBank/DDBJ databases">
        <authorList>
            <consortium name="DOE Joint Genome Institute"/>
            <person name="Kuo A."/>
            <person name="Gay G."/>
            <person name="Dore J."/>
            <person name="Kohler A."/>
            <person name="Nagy L.G."/>
            <person name="Floudas D."/>
            <person name="Copeland A."/>
            <person name="Barry K.W."/>
            <person name="Cichocki N."/>
            <person name="Veneault-Fourrey C."/>
            <person name="LaButti K."/>
            <person name="Lindquist E.A."/>
            <person name="Lipzen A."/>
            <person name="Lundell T."/>
            <person name="Morin E."/>
            <person name="Murat C."/>
            <person name="Sun H."/>
            <person name="Tunlid A."/>
            <person name="Henrissat B."/>
            <person name="Grigoriev I.V."/>
            <person name="Hibbett D.S."/>
            <person name="Martin F."/>
            <person name="Nordberg H.P."/>
            <person name="Cantor M.N."/>
            <person name="Hua S.X."/>
        </authorList>
    </citation>
    <scope>NUCLEOTIDE SEQUENCE [LARGE SCALE GENOMIC DNA]</scope>
    <source>
        <strain evidence="7">h7</strain>
    </source>
</reference>
<dbReference type="EMBL" id="KN831771">
    <property type="protein sequence ID" value="KIM46489.1"/>
    <property type="molecule type" value="Genomic_DNA"/>
</dbReference>
<feature type="region of interest" description="Disordered" evidence="3">
    <location>
        <begin position="1"/>
        <end position="83"/>
    </location>
</feature>
<dbReference type="InterPro" id="IPR055236">
    <property type="entry name" value="EVH1_PP4R3"/>
</dbReference>
<dbReference type="GO" id="GO:0006974">
    <property type="term" value="P:DNA damage response"/>
    <property type="evidence" value="ECO:0007669"/>
    <property type="project" value="TreeGrafter"/>
</dbReference>
<feature type="compositionally biased region" description="Low complexity" evidence="3">
    <location>
        <begin position="973"/>
        <end position="983"/>
    </location>
</feature>
<evidence type="ECO:0000259" key="5">
    <source>
        <dbReference type="Pfam" id="PF22972"/>
    </source>
</evidence>
<feature type="compositionally biased region" description="Pro residues" evidence="3">
    <location>
        <begin position="1065"/>
        <end position="1075"/>
    </location>
</feature>
<feature type="domain" description="Serine/threonine-protein phosphatase 4 regulatory subunit 3-like central" evidence="4">
    <location>
        <begin position="301"/>
        <end position="925"/>
    </location>
</feature>
<dbReference type="AlphaFoldDB" id="A0A0C3CQW3"/>
<keyword evidence="2" id="KW-0539">Nucleus</keyword>
<feature type="domain" description="PP4R3 EVH1-like" evidence="5">
    <location>
        <begin position="163"/>
        <end position="261"/>
    </location>
</feature>
<protein>
    <submittedName>
        <fullName evidence="6">Uncharacterized protein</fullName>
    </submittedName>
</protein>
<dbReference type="SUPFAM" id="SSF50729">
    <property type="entry name" value="PH domain-like"/>
    <property type="match status" value="1"/>
</dbReference>
<dbReference type="Gene3D" id="2.30.29.30">
    <property type="entry name" value="Pleckstrin-homology domain (PH domain)/Phosphotyrosine-binding domain (PTB)"/>
    <property type="match status" value="1"/>
</dbReference>
<feature type="compositionally biased region" description="Low complexity" evidence="3">
    <location>
        <begin position="1181"/>
        <end position="1193"/>
    </location>
</feature>
<dbReference type="Pfam" id="PF04802">
    <property type="entry name" value="PP4R3"/>
    <property type="match status" value="1"/>
</dbReference>
<dbReference type="GO" id="GO:0005654">
    <property type="term" value="C:nucleoplasm"/>
    <property type="evidence" value="ECO:0007669"/>
    <property type="project" value="TreeGrafter"/>
</dbReference>
<dbReference type="STRING" id="686832.A0A0C3CQW3"/>
<dbReference type="InterPro" id="IPR006887">
    <property type="entry name" value="P4R3-like_central_dom"/>
</dbReference>
<dbReference type="PANTHER" id="PTHR23318">
    <property type="entry name" value="ATP SYNTHASE GAMMA-RELATED"/>
    <property type="match status" value="1"/>
</dbReference>
<reference evidence="7" key="2">
    <citation type="submission" date="2015-01" db="EMBL/GenBank/DDBJ databases">
        <title>Evolutionary Origins and Diversification of the Mycorrhizal Mutualists.</title>
        <authorList>
            <consortium name="DOE Joint Genome Institute"/>
            <consortium name="Mycorrhizal Genomics Consortium"/>
            <person name="Kohler A."/>
            <person name="Kuo A."/>
            <person name="Nagy L.G."/>
            <person name="Floudas D."/>
            <person name="Copeland A."/>
            <person name="Barry K.W."/>
            <person name="Cichocki N."/>
            <person name="Veneault-Fourrey C."/>
            <person name="LaButti K."/>
            <person name="Lindquist E.A."/>
            <person name="Lipzen A."/>
            <person name="Lundell T."/>
            <person name="Morin E."/>
            <person name="Murat C."/>
            <person name="Riley R."/>
            <person name="Ohm R."/>
            <person name="Sun H."/>
            <person name="Tunlid A."/>
            <person name="Henrissat B."/>
            <person name="Grigoriev I.V."/>
            <person name="Hibbett D.S."/>
            <person name="Martin F."/>
        </authorList>
    </citation>
    <scope>NUCLEOTIDE SEQUENCE [LARGE SCALE GENOMIC DNA]</scope>
    <source>
        <strain evidence="7">h7</strain>
    </source>
</reference>
<dbReference type="GO" id="GO:0072542">
    <property type="term" value="F:protein phosphatase activator activity"/>
    <property type="evidence" value="ECO:0007669"/>
    <property type="project" value="TreeGrafter"/>
</dbReference>
<dbReference type="HOGENOM" id="CLU_004909_0_0_1"/>